<reference evidence="5" key="1">
    <citation type="journal article" date="2016" name="Genome Announc.">
        <title>Genome sequences of three species of Hanseniaspora isolated from spontaneous wine fermentations.</title>
        <authorList>
            <person name="Sternes P.R."/>
            <person name="Lee D."/>
            <person name="Kutyna D.R."/>
            <person name="Borneman A.R."/>
        </authorList>
    </citation>
    <scope>NUCLEOTIDE SEQUENCE [LARGE SCALE GENOMIC DNA]</scope>
    <source>
        <strain evidence="5">AWRI3578</strain>
    </source>
</reference>
<dbReference type="Pfam" id="PF09463">
    <property type="entry name" value="Opy2"/>
    <property type="match status" value="1"/>
</dbReference>
<dbReference type="InterPro" id="IPR018571">
    <property type="entry name" value="Membrane_anchor_Opy2_N"/>
</dbReference>
<accession>A0A1E5R3X8</accession>
<evidence type="ECO:0000313" key="4">
    <source>
        <dbReference type="EMBL" id="OEJ81607.1"/>
    </source>
</evidence>
<feature type="region of interest" description="Disordered" evidence="1">
    <location>
        <begin position="345"/>
        <end position="374"/>
    </location>
</feature>
<name>A0A1E5R3X8_9ASCO</name>
<organism evidence="4 5">
    <name type="scientific">Hanseniaspora opuntiae</name>
    <dbReference type="NCBI Taxonomy" id="211096"/>
    <lineage>
        <taxon>Eukaryota</taxon>
        <taxon>Fungi</taxon>
        <taxon>Dikarya</taxon>
        <taxon>Ascomycota</taxon>
        <taxon>Saccharomycotina</taxon>
        <taxon>Saccharomycetes</taxon>
        <taxon>Saccharomycodales</taxon>
        <taxon>Saccharomycodaceae</taxon>
        <taxon>Hanseniaspora</taxon>
    </lineage>
</organism>
<dbReference type="EMBL" id="LPNL01000009">
    <property type="protein sequence ID" value="OEJ81607.1"/>
    <property type="molecule type" value="Genomic_DNA"/>
</dbReference>
<gene>
    <name evidence="4" type="ORF">AWRI3578_g3900</name>
</gene>
<dbReference type="OrthoDB" id="2402916at2759"/>
<feature type="region of interest" description="Disordered" evidence="1">
    <location>
        <begin position="294"/>
        <end position="319"/>
    </location>
</feature>
<keyword evidence="2" id="KW-1133">Transmembrane helix</keyword>
<proteinExistence type="predicted"/>
<keyword evidence="5" id="KW-1185">Reference proteome</keyword>
<keyword evidence="2" id="KW-0472">Membrane</keyword>
<keyword evidence="2" id="KW-0812">Transmembrane</keyword>
<evidence type="ECO:0000256" key="1">
    <source>
        <dbReference type="SAM" id="MobiDB-lite"/>
    </source>
</evidence>
<evidence type="ECO:0000256" key="2">
    <source>
        <dbReference type="SAM" id="Phobius"/>
    </source>
</evidence>
<feature type="compositionally biased region" description="Acidic residues" evidence="1">
    <location>
        <begin position="360"/>
        <end position="374"/>
    </location>
</feature>
<protein>
    <submittedName>
        <fullName evidence="4">Protein OPY2</fullName>
    </submittedName>
</protein>
<sequence>MVNLGFTKRALSSVYSFEDKTSKLVKRGTTSASSSSESTLISSVKATSTQSNGCVSCPTVKCPDCGDNYYCVMTSLTCTQCPITYCARNSVLSSSKSHKSNKGAIAGGVVGGVVGGLLIVAFIIYFFRRSKKRNSQKTNVHDDIFEDGKTGSYYDIAGNGYTDDDNDLFGLDEYDSTRNKTGSNYFTTTGGNTLRSSNIEKDDVLGVLPLTHDVLGKNKKRRNDETSSVSTGNASNIIPVGYIPGIKSNGLRGLKTGSKKNIPEELKSHYTLGSSILGDIHDEEVPQSKLDTLAEEEQPKHIPTGNKAPSSTGDGSESDFGVLVTPAQEMHQTALRGKVSLLKITEENEDPVQSTADHSSDDDSIVLDIDVEDS</sequence>
<dbReference type="AlphaFoldDB" id="A0A1E5R3X8"/>
<comment type="caution">
    <text evidence="4">The sequence shown here is derived from an EMBL/GenBank/DDBJ whole genome shotgun (WGS) entry which is preliminary data.</text>
</comment>
<evidence type="ECO:0000313" key="5">
    <source>
        <dbReference type="Proteomes" id="UP000095605"/>
    </source>
</evidence>
<feature type="transmembrane region" description="Helical" evidence="2">
    <location>
        <begin position="104"/>
        <end position="127"/>
    </location>
</feature>
<dbReference type="Proteomes" id="UP000095605">
    <property type="component" value="Unassembled WGS sequence"/>
</dbReference>
<evidence type="ECO:0000259" key="3">
    <source>
        <dbReference type="Pfam" id="PF09463"/>
    </source>
</evidence>
<feature type="domain" description="Membrane anchor Opy2 N-terminal" evidence="3">
    <location>
        <begin position="54"/>
        <end position="86"/>
    </location>
</feature>